<organism evidence="1 2">
    <name type="scientific">Thiobacter aerophilum</name>
    <dbReference type="NCBI Taxonomy" id="3121275"/>
    <lineage>
        <taxon>Bacteria</taxon>
        <taxon>Pseudomonadati</taxon>
        <taxon>Pseudomonadota</taxon>
        <taxon>Betaproteobacteria</taxon>
        <taxon>Burkholderiales</taxon>
        <taxon>Thiobacteraceae</taxon>
        <taxon>Thiobacter</taxon>
    </lineage>
</organism>
<sequence length="120" mass="13109">MSESVPGWLLAEVAGGIQRLLVLRLDGCPPADAVEAMALAWADALLVRGGAWDEALDAPRIRAAFRSLAAHVQRWPAPADIWAHLPERPRQPKLPPPPMSAAQRALALDMLRQLREKLLS</sequence>
<name>A0ABV0EDM9_9BURK</name>
<evidence type="ECO:0000313" key="2">
    <source>
        <dbReference type="Proteomes" id="UP001482231"/>
    </source>
</evidence>
<evidence type="ECO:0000313" key="1">
    <source>
        <dbReference type="EMBL" id="MEO1766771.1"/>
    </source>
</evidence>
<reference evidence="1 2" key="1">
    <citation type="submission" date="2024-02" db="EMBL/GenBank/DDBJ databases">
        <title>New thermophilic sulfur-oxidizing bacteria from a hot springs of the Uzon caldera (Kamchatka, Russia).</title>
        <authorList>
            <person name="Dukat A.M."/>
            <person name="Elcheninov A.G."/>
            <person name="Frolov E.N."/>
        </authorList>
    </citation>
    <scope>NUCLEOTIDE SEQUENCE [LARGE SCALE GENOMIC DNA]</scope>
    <source>
        <strain evidence="1 2">AK1</strain>
    </source>
</reference>
<protein>
    <recommendedName>
        <fullName evidence="3">DUF2489 domain-containing protein</fullName>
    </recommendedName>
</protein>
<accession>A0ABV0EDM9</accession>
<dbReference type="Proteomes" id="UP001482231">
    <property type="component" value="Unassembled WGS sequence"/>
</dbReference>
<proteinExistence type="predicted"/>
<comment type="caution">
    <text evidence="1">The sequence shown here is derived from an EMBL/GenBank/DDBJ whole genome shotgun (WGS) entry which is preliminary data.</text>
</comment>
<dbReference type="RefSeq" id="WP_347307878.1">
    <property type="nucleotide sequence ID" value="NZ_JBAJEX010000003.1"/>
</dbReference>
<gene>
    <name evidence="1" type="ORF">V6E02_06045</name>
</gene>
<evidence type="ECO:0008006" key="3">
    <source>
        <dbReference type="Google" id="ProtNLM"/>
    </source>
</evidence>
<dbReference type="EMBL" id="JBAJEX010000003">
    <property type="protein sequence ID" value="MEO1766771.1"/>
    <property type="molecule type" value="Genomic_DNA"/>
</dbReference>
<keyword evidence="2" id="KW-1185">Reference proteome</keyword>